<proteinExistence type="predicted"/>
<protein>
    <submittedName>
        <fullName evidence="1">Uncharacterized protein</fullName>
    </submittedName>
</protein>
<organism evidence="1 2">
    <name type="scientific">Stenotrophomonas pavanii</name>
    <dbReference type="NCBI Taxonomy" id="487698"/>
    <lineage>
        <taxon>Bacteria</taxon>
        <taxon>Pseudomonadati</taxon>
        <taxon>Pseudomonadota</taxon>
        <taxon>Gammaproteobacteria</taxon>
        <taxon>Lysobacterales</taxon>
        <taxon>Lysobacteraceae</taxon>
        <taxon>Stenotrophomonas</taxon>
    </lineage>
</organism>
<dbReference type="AlphaFoldDB" id="A0A2D0APQ8"/>
<evidence type="ECO:0000313" key="1">
    <source>
        <dbReference type="EMBL" id="OWR35272.1"/>
    </source>
</evidence>
<accession>A0A2D0APQ8</accession>
<name>A0A2D0APQ8_9GAMM</name>
<dbReference type="Proteomes" id="UP000197904">
    <property type="component" value="Unassembled WGS sequence"/>
</dbReference>
<dbReference type="EMBL" id="NIXP01000011">
    <property type="protein sequence ID" value="OWR35272.1"/>
    <property type="molecule type" value="Genomic_DNA"/>
</dbReference>
<gene>
    <name evidence="1" type="ORF">CEE55_02380</name>
</gene>
<comment type="caution">
    <text evidence="1">The sequence shown here is derived from an EMBL/GenBank/DDBJ whole genome shotgun (WGS) entry which is preliminary data.</text>
</comment>
<evidence type="ECO:0000313" key="2">
    <source>
        <dbReference type="Proteomes" id="UP000197904"/>
    </source>
</evidence>
<dbReference type="RefSeq" id="WP_088475871.1">
    <property type="nucleotide sequence ID" value="NZ_NIXP01000011.1"/>
</dbReference>
<reference evidence="1 2" key="1">
    <citation type="submission" date="2017-06" db="EMBL/GenBank/DDBJ databases">
        <authorList>
            <person name="Kim H.J."/>
            <person name="Triplett B.A."/>
        </authorList>
    </citation>
    <scope>NUCLEOTIDE SEQUENCE [LARGE SCALE GENOMIC DNA]</scope>
    <source>
        <strain evidence="1 2">S18795</strain>
    </source>
</reference>
<sequence length="101" mass="11371">MADLQQLAIDFDGFQHRVRGQFEAVAQDMHVLHGEKAAMDLWIHALIATHPNPAALKARVQDLVGQVEKAGTPDWAVQRRDSLTRMLQRYGAFFDQIHPGV</sequence>